<protein>
    <recommendedName>
        <fullName evidence="1">Diacylglycerol kinase type I N-terminal domain-containing protein</fullName>
    </recommendedName>
</protein>
<accession>A0A7R9KNU4</accession>
<evidence type="ECO:0000259" key="1">
    <source>
        <dbReference type="Pfam" id="PF14513"/>
    </source>
</evidence>
<feature type="domain" description="Diacylglycerol kinase type I N-terminal" evidence="1">
    <location>
        <begin position="4"/>
        <end position="116"/>
    </location>
</feature>
<evidence type="ECO:0000313" key="2">
    <source>
        <dbReference type="EMBL" id="CAD7626268.1"/>
    </source>
</evidence>
<dbReference type="OrthoDB" id="242257at2759"/>
<dbReference type="InterPro" id="IPR029477">
    <property type="entry name" value="DAG_kinase_typeI_N"/>
</dbReference>
<name>A0A7R9KNU4_9ACAR</name>
<proteinExistence type="predicted"/>
<gene>
    <name evidence="2" type="ORF">OSB1V03_LOCUS6701</name>
</gene>
<keyword evidence="3" id="KW-1185">Reference proteome</keyword>
<dbReference type="InterPro" id="IPR011992">
    <property type="entry name" value="EF-hand-dom_pair"/>
</dbReference>
<dbReference type="SUPFAM" id="SSF47473">
    <property type="entry name" value="EF-hand"/>
    <property type="match status" value="1"/>
</dbReference>
<dbReference type="EMBL" id="CAJPIZ010003707">
    <property type="protein sequence ID" value="CAG2106698.1"/>
    <property type="molecule type" value="Genomic_DNA"/>
</dbReference>
<dbReference type="EMBL" id="OC858282">
    <property type="protein sequence ID" value="CAD7626268.1"/>
    <property type="molecule type" value="Genomic_DNA"/>
</dbReference>
<dbReference type="AlphaFoldDB" id="A0A7R9KNU4"/>
<dbReference type="Gene3D" id="1.10.238.110">
    <property type="entry name" value="Diacylglycerol kinase alpha"/>
    <property type="match status" value="1"/>
</dbReference>
<reference evidence="2" key="1">
    <citation type="submission" date="2020-11" db="EMBL/GenBank/DDBJ databases">
        <authorList>
            <person name="Tran Van P."/>
        </authorList>
    </citation>
    <scope>NUCLEOTIDE SEQUENCE</scope>
</reference>
<dbReference type="Pfam" id="PF14513">
    <property type="entry name" value="DAG_kinase_N"/>
    <property type="match status" value="1"/>
</dbReference>
<dbReference type="Proteomes" id="UP000759131">
    <property type="component" value="Unassembled WGS sequence"/>
</dbReference>
<evidence type="ECO:0000313" key="3">
    <source>
        <dbReference type="Proteomes" id="UP000759131"/>
    </source>
</evidence>
<sequence length="180" mass="20264">MTLKWDKLSPSEFEQLQECIQYSTKKLSDVLDSEFKESGALWRYNPEGDMDLEGFQRFMDIYLEVESPRELIKRLFLSFVKKNVSPINKISVGKHCVPSQSVPEGTKLLTMAAVTSTTACAPITSHNTTGGSLPELTHDIIIQNYCESNSKIQRRIPYITAEVSTNRIQPLGDSPTKFTA</sequence>
<organism evidence="2">
    <name type="scientific">Medioppia subpectinata</name>
    <dbReference type="NCBI Taxonomy" id="1979941"/>
    <lineage>
        <taxon>Eukaryota</taxon>
        <taxon>Metazoa</taxon>
        <taxon>Ecdysozoa</taxon>
        <taxon>Arthropoda</taxon>
        <taxon>Chelicerata</taxon>
        <taxon>Arachnida</taxon>
        <taxon>Acari</taxon>
        <taxon>Acariformes</taxon>
        <taxon>Sarcoptiformes</taxon>
        <taxon>Oribatida</taxon>
        <taxon>Brachypylina</taxon>
        <taxon>Oppioidea</taxon>
        <taxon>Oppiidae</taxon>
        <taxon>Medioppia</taxon>
    </lineage>
</organism>
<dbReference type="InterPro" id="IPR038199">
    <property type="entry name" value="DGK_typeI_N_sf"/>
</dbReference>